<gene>
    <name evidence="2" type="ORF">OXX778_LOCUS11330</name>
</gene>
<feature type="region of interest" description="Disordered" evidence="1">
    <location>
        <begin position="1495"/>
        <end position="1539"/>
    </location>
</feature>
<dbReference type="InterPro" id="IPR024855">
    <property type="entry name" value="UNC79"/>
</dbReference>
<dbReference type="PANTHER" id="PTHR21696:SF2">
    <property type="entry name" value="PROTEIN UNC-79 HOMOLOG"/>
    <property type="match status" value="1"/>
</dbReference>
<sequence length="2368" mass="271399">MATKSAAFSSKIRNLNEYYNNIVNCSLPVANTGADIASTLKYFSQTLLTILKETNLDDEVEVNDSDKQNEETLPSIRIKKFPNLNYSTLYHSLLNIIEIIPSIQQSQIAVGQALIFTFGCLAPFLSDDLIETLPHTIALTLTTFPKELHKQIIEVLCNTVIHISIMSNSAAESFTLNCIPSLIMIVLEYGEDPTFHVQLFECLLSLKKNLIQDILCAISYGSYKVRYHATNLLFRYWPKLNPNKSDRNKHYQYNPRKPIQCQSEKCIERKNIANKVCIDPNYSMHGANSPPPYYVCNECYRDISKKHQNYCNNLVQPVEEISLYCENRNCKATDKISEVICYSSTCVILNQNKPISLCKECHSSKHCRFQQKSDHVYQTYIYNIWECEPKIRSYLTSSIITLLKEVPIIDSKKSEIVPLETSKRFAGSISLPQGSQLNPGTSLSAPGVNPTGQTGKTDLTNLISVGLIGALNNNGHSNTGALASNLLGMSSEESNFNKRLLSRYGCYLIVSTIKPNDVNVDDIEQFGKIVSMVLEWFHLVCYMPSDASGELISKIRTQFILPWIKSVIDNHFELVVSCLLPVQPDFVKVGGVWETKSNRAIQIREEFSKFCDLIPYEIVTFEVWDYSMPYWIETILNDVPEKYLNEFKTICVKVFDPDSFTFTPELMYRFISERFDGTSSNIQEQALSWLQILCELDVVIPSYLLINIFHTGLNSLQKLEARAMRRREALMSSNIDFDQFNENLLNNAFFAVFDTYEAYRVYRNQLMLQQITGQELAMLLKEEEEDFVINNSELNINCCIMMLDMILKQFDLQKNPKHMGMFNPISKEMMFLMSKQLILPWAKKHKCKQQFGFLSAEAVSSQNLGQNACQFCEEYVLWFSFAKEILTHISPKNEVELNEINFVHLLDTVSSRHEDDNIKPNSLTSTPKKSESKTDPEVGIWVTSYGVYYFKFSHLSPHLQLLHSMLKELYRVPDVDAFYNLLVCLKMLIIHGDCLELANKEQKGFLIYCLEKLLIPSLWRLFSADYCHLNDIAVPLLIYSLGYEAGRNTFWTLIERDFKDTNWKTRLQAVSKSIAIAQHLKVKQIKSNCNIFSSFSFLFGNLIFTTNDIEPIVSQKSITLIETLGDLAIKSILTCFELQFDCVVQDRPLILKILTKFYSCFSNSSKNQPILTWEFFMNRFNSLFIEQQLVNEVMTPVDITGVTPNSSNFQKKINIAKFAMKRSDFVKSINTEIFNVYSHLSSGKSNEKNKSFDQDLKKDIDEENEEKCNEIEAKIEHLEKLEILESGKDNEQVDKKILHLLISLLMKFVVHDDQQVVNEDRFILKQQNIVLKHLYSLIKYNTQENLFQVSPNVLRKTVSVNAFLSGLPMLMDKNFPLGNILLPNVLRLLRYLPLPSIDENVSIRVSQIQCENSVPNYTIGLLTSQARHAWINTLTIILYKYQYNSIIENNNYPLWTKQLIRIVINTLKFQFHKCDVTSFDPIHLDFMFGTHNVKDGSSQNSNSNTANLNNSDGQKNLFYSSNRNVNNDDNASIKSSEKSSRKLNYIDNRKRLFNLKIRSKSNSSSISNQADQKNKLKDAKLKDVKGLSTSQTRLDSIVLQKSIKPKDSNAYETILIDENSEDFKSCPFSFSKFFSNPKSHILGKKSSKTGQNMPMLNMMLNDNANVYRVGSSVLSAHGIQMVKLSQVGRRSAVTKCSLDDENTESDSETMFMSNYDLIMNANELLTGEYGLSYIKCSRCDSRLEYYSEDSLGGLLVICSTFVHRESALSAPLILDMLNATMRIAAKKMYCWQANNNFYIPGNYNSIAKQFIRCLLQQLVNNKIFYQLFQLDFDDAELLEILAVSLNDFNELTSVAALKQVINDINIQKSINFDICLRILNNVSIYIEYLTLESQHSQWLLVIQEFETLFRQLEPLMNKSYDYTSFFVIMSNLLKVPSISTNKTIIEPFSKLLSFILQNSRFKLEHLIEICSLSNRAFAKDRDKQFLPRVIINELVQSISVKVKCTDRNLLLILQLAVLDAGGNIYKSSIIEDESDLYDPYFYVPTNAADCLKQHLNEIISFIADIHSLTRIKQNLKSEKHLQTCPSEDSLGAQLKGGIAQFLALEFTELNKCKDKDSRSIQKYMPWLSNLPTNAQQGAKEFVECIDHIRFLSWILIGSLTHSALTRNKGTVISYPIPINCGNYIGEHIFYILNGFAEHSKTSAIHMSSLFHSFILCQLWTMYCEQIHFTYDTENDSSALNSILEFWTRITPGILQLLSQTKVDNDKYFKELADMVILHFLSLIEGLQEFNSIVLAKFFPIWVQVLFMSPLQGDQLKRAKQCLNHQTSSESQINTNANYSILIKCLQRLQYKVAMIEMQSSNAAQLYNS</sequence>
<feature type="compositionally biased region" description="Polar residues" evidence="1">
    <location>
        <begin position="1512"/>
        <end position="1534"/>
    </location>
</feature>
<organism evidence="2 3">
    <name type="scientific">Brachionus calyciflorus</name>
    <dbReference type="NCBI Taxonomy" id="104777"/>
    <lineage>
        <taxon>Eukaryota</taxon>
        <taxon>Metazoa</taxon>
        <taxon>Spiralia</taxon>
        <taxon>Gnathifera</taxon>
        <taxon>Rotifera</taxon>
        <taxon>Eurotatoria</taxon>
        <taxon>Monogononta</taxon>
        <taxon>Pseudotrocha</taxon>
        <taxon>Ploima</taxon>
        <taxon>Brachionidae</taxon>
        <taxon>Brachionus</taxon>
    </lineage>
</organism>
<accession>A0A813ZJG9</accession>
<dbReference type="Proteomes" id="UP000663879">
    <property type="component" value="Unassembled WGS sequence"/>
</dbReference>
<keyword evidence="3" id="KW-1185">Reference proteome</keyword>
<feature type="region of interest" description="Disordered" evidence="1">
    <location>
        <begin position="913"/>
        <end position="934"/>
    </location>
</feature>
<evidence type="ECO:0000313" key="2">
    <source>
        <dbReference type="EMBL" id="CAF0899595.1"/>
    </source>
</evidence>
<feature type="compositionally biased region" description="Low complexity" evidence="1">
    <location>
        <begin position="1497"/>
        <end position="1511"/>
    </location>
</feature>
<dbReference type="Pfam" id="PF14776">
    <property type="entry name" value="UNC-79"/>
    <property type="match status" value="1"/>
</dbReference>
<evidence type="ECO:0000313" key="3">
    <source>
        <dbReference type="Proteomes" id="UP000663879"/>
    </source>
</evidence>
<proteinExistence type="predicted"/>
<dbReference type="EMBL" id="CAJNOC010001904">
    <property type="protein sequence ID" value="CAF0899595.1"/>
    <property type="molecule type" value="Genomic_DNA"/>
</dbReference>
<evidence type="ECO:0000256" key="1">
    <source>
        <dbReference type="SAM" id="MobiDB-lite"/>
    </source>
</evidence>
<comment type="caution">
    <text evidence="2">The sequence shown here is derived from an EMBL/GenBank/DDBJ whole genome shotgun (WGS) entry which is preliminary data.</text>
</comment>
<dbReference type="PANTHER" id="PTHR21696">
    <property type="entry name" value="PROTEIN UNC-79 HOMOLOG"/>
    <property type="match status" value="1"/>
</dbReference>
<reference evidence="2" key="1">
    <citation type="submission" date="2021-02" db="EMBL/GenBank/DDBJ databases">
        <authorList>
            <person name="Nowell W R."/>
        </authorList>
    </citation>
    <scope>NUCLEOTIDE SEQUENCE</scope>
    <source>
        <strain evidence="2">Ploen Becks lab</strain>
    </source>
</reference>
<protein>
    <submittedName>
        <fullName evidence="2">Uncharacterized protein</fullName>
    </submittedName>
</protein>
<name>A0A813ZJG9_9BILA</name>
<dbReference type="OrthoDB" id="6270916at2759"/>